<dbReference type="InterPro" id="IPR050953">
    <property type="entry name" value="N4_N6_ade-DNA_methylase"/>
</dbReference>
<dbReference type="EMBL" id="BNAH01000001">
    <property type="protein sequence ID" value="GHE78353.1"/>
    <property type="molecule type" value="Genomic_DNA"/>
</dbReference>
<evidence type="ECO:0000256" key="6">
    <source>
        <dbReference type="SAM" id="Coils"/>
    </source>
</evidence>
<dbReference type="PANTHER" id="PTHR33841">
    <property type="entry name" value="DNA METHYLTRANSFERASE YEEA-RELATED"/>
    <property type="match status" value="1"/>
</dbReference>
<keyword evidence="9" id="KW-1185">Reference proteome</keyword>
<reference evidence="9" key="1">
    <citation type="journal article" date="2019" name="Int. J. Syst. Evol. Microbiol.">
        <title>The Global Catalogue of Microorganisms (GCM) 10K type strain sequencing project: providing services to taxonomists for standard genome sequencing and annotation.</title>
        <authorList>
            <consortium name="The Broad Institute Genomics Platform"/>
            <consortium name="The Broad Institute Genome Sequencing Center for Infectious Disease"/>
            <person name="Wu L."/>
            <person name="Ma J."/>
        </authorList>
    </citation>
    <scope>NUCLEOTIDE SEQUENCE [LARGE SCALE GENOMIC DNA]</scope>
    <source>
        <strain evidence="9">CGMCC 1.15922</strain>
    </source>
</reference>
<dbReference type="Pfam" id="PF07669">
    <property type="entry name" value="Eco57I"/>
    <property type="match status" value="1"/>
</dbReference>
<name>A0ABQ3IBT2_9GAMM</name>
<dbReference type="InterPro" id="IPR029063">
    <property type="entry name" value="SAM-dependent_MTases_sf"/>
</dbReference>
<comment type="caution">
    <text evidence="8">The sequence shown here is derived from an EMBL/GenBank/DDBJ whole genome shotgun (WGS) entry which is preliminary data.</text>
</comment>
<dbReference type="NCBIfam" id="NF033452">
    <property type="entry name" value="BREX_1_MTaseX"/>
    <property type="match status" value="1"/>
</dbReference>
<feature type="domain" description="Type II methyltransferase M.TaqI-like" evidence="7">
    <location>
        <begin position="355"/>
        <end position="607"/>
    </location>
</feature>
<keyword evidence="4" id="KW-0949">S-adenosyl-L-methionine</keyword>
<gene>
    <name evidence="8" type="ORF">GCM10011501_02690</name>
</gene>
<keyword evidence="2" id="KW-0489">Methyltransferase</keyword>
<comment type="catalytic activity">
    <reaction evidence="5">
        <text>a 2'-deoxyadenosine in DNA + S-adenosyl-L-methionine = an N(6)-methyl-2'-deoxyadenosine in DNA + S-adenosyl-L-homocysteine + H(+)</text>
        <dbReference type="Rhea" id="RHEA:15197"/>
        <dbReference type="Rhea" id="RHEA-COMP:12418"/>
        <dbReference type="Rhea" id="RHEA-COMP:12419"/>
        <dbReference type="ChEBI" id="CHEBI:15378"/>
        <dbReference type="ChEBI" id="CHEBI:57856"/>
        <dbReference type="ChEBI" id="CHEBI:59789"/>
        <dbReference type="ChEBI" id="CHEBI:90615"/>
        <dbReference type="ChEBI" id="CHEBI:90616"/>
        <dbReference type="EC" id="2.1.1.72"/>
    </reaction>
</comment>
<dbReference type="Gene3D" id="3.40.50.150">
    <property type="entry name" value="Vaccinia Virus protein VP39"/>
    <property type="match status" value="1"/>
</dbReference>
<proteinExistence type="predicted"/>
<evidence type="ECO:0000256" key="5">
    <source>
        <dbReference type="ARBA" id="ARBA00047942"/>
    </source>
</evidence>
<dbReference type="InterPro" id="IPR011639">
    <property type="entry name" value="MethylTrfase_TaqI-like_dom"/>
</dbReference>
<dbReference type="PANTHER" id="PTHR33841:SF1">
    <property type="entry name" value="DNA METHYLTRANSFERASE A"/>
    <property type="match status" value="1"/>
</dbReference>
<accession>A0ABQ3IBT2</accession>
<dbReference type="PRINTS" id="PR00507">
    <property type="entry name" value="N12N6MTFRASE"/>
</dbReference>
<dbReference type="EC" id="2.1.1.72" evidence="1"/>
<dbReference type="InterPro" id="IPR047939">
    <property type="entry name" value="BREX_1_PglX"/>
</dbReference>
<feature type="coiled-coil region" evidence="6">
    <location>
        <begin position="1179"/>
        <end position="1216"/>
    </location>
</feature>
<keyword evidence="3" id="KW-0808">Transferase</keyword>
<evidence type="ECO:0000256" key="1">
    <source>
        <dbReference type="ARBA" id="ARBA00011900"/>
    </source>
</evidence>
<evidence type="ECO:0000256" key="2">
    <source>
        <dbReference type="ARBA" id="ARBA00022603"/>
    </source>
</evidence>
<organism evidence="8 9">
    <name type="scientific">Thalassotalea profundi</name>
    <dbReference type="NCBI Taxonomy" id="2036687"/>
    <lineage>
        <taxon>Bacteria</taxon>
        <taxon>Pseudomonadati</taxon>
        <taxon>Pseudomonadota</taxon>
        <taxon>Gammaproteobacteria</taxon>
        <taxon>Alteromonadales</taxon>
        <taxon>Colwelliaceae</taxon>
        <taxon>Thalassotalea</taxon>
    </lineage>
</organism>
<evidence type="ECO:0000256" key="4">
    <source>
        <dbReference type="ARBA" id="ARBA00022691"/>
    </source>
</evidence>
<dbReference type="RefSeq" id="WP_189376286.1">
    <property type="nucleotide sequence ID" value="NZ_BNAH01000001.1"/>
</dbReference>
<sequence>MNTKNLKAYAPKARREFIAAVKKRAAQFGIYEDRIEEVRIEGGAAIIEGRAFTRKEGEQRKRLESKIAERASATYKEKYDMFVREMAYTWFNRLAAIRYMELHDYFDHGFRVLSNPSNPDGLPEILSHASDVADSLDLEKSHIIELQLAGDKEEELYRELLLGQCHQLAKIMPQIFKGLGFEALDDATELLLPNNLTKTDSILKGLINDIPEEDWQQIEVIGWLYQFYISEHKDAVIGKVVKSEDIPAATQLFTPNWIVKYLVQNSVGRQWLATYPDSELKGKMEYYIEPAEQSDEVIEQLKAITPTSIDPEEVKVLDPACGSGHILVEVYEVLREIYLERGYRLREIPELILTKNIYGLDIDDRAAQLAGFALMMKAREDDRRIFERMSQRVEDGDVSLNVFSLQSTEGLDITTIWKGLDLEGNQQIGSTGGLFDESTDVIPANAGIYKKYFELLQTLKTAFLQAKTLGSLIQIDAKHLKNLLVLKQLLIEKLANSDTQSKPVVEKILPIVNQAIVLAQKYDAVCANPPYMGSKGMNAELKEFVNNSFPRAKSDLFSCIKEVSFNLTKENGYVAMIIMETWMFLASYDSFREHLLSSNTIIDLVHMPYEGKGKTPLGINFGTSASVIRNCFIDCYHSHFSSLNYKEIDEKTEPLEFPCNNDRRNVLPQTDFLKINGQPLAYWAPKELLERFTDKRLLEESFFTSQGMKTLDNERFIREWYEIDSRKLSISNTSDSKKWFPINHGGNYRKWYGNNESVINWFNDGQEIKQLAQQKYNSITRTVTGMGHYFEEGITWTAISSGKFSVRRFPKGYLFTNAGMCAFSKTGSLDLVTSFLNSSIVSKCLEFLSPTMNYGPNQIKQLPFEISLDSKQKAISLFNEAYDISKLDWDSRETSWDFYGLHLLKMNPYKNSTLKSIMSEYLVSSANDSERLRGIEQSNNQIYLEEYRIGDSIQSEVNINEVTLHCNLHNRYKHVKELKARERAFISETIVELISYSIGLIMGRFSLNRGGLVYANSGNEGFKEREAQGAYKTFPADDDGIIPLASEEWLFDDDATTRFKEFVKTVWGDEHLTENLEFVAESLCLHAIKPLKGNKGQGESAMDTIRRYFSTQFFKDHCKTYKKRPIYWLFSSGKEKAFECLVYLHRYNEGTLSRMRTEYVTPLMGKYDAQLARLSDDMVNASGSEARRIEKDIKALEKKQAELRTFDEQLKHYAEKRITLDLDDGVKENYGKFGNLLADVKNIHGKAVK</sequence>
<evidence type="ECO:0000313" key="8">
    <source>
        <dbReference type="EMBL" id="GHE78353.1"/>
    </source>
</evidence>
<dbReference type="Proteomes" id="UP000626370">
    <property type="component" value="Unassembled WGS sequence"/>
</dbReference>
<dbReference type="SUPFAM" id="SSF53335">
    <property type="entry name" value="S-adenosyl-L-methionine-dependent methyltransferases"/>
    <property type="match status" value="1"/>
</dbReference>
<keyword evidence="6" id="KW-0175">Coiled coil</keyword>
<protein>
    <recommendedName>
        <fullName evidence="1">site-specific DNA-methyltransferase (adenine-specific)</fullName>
        <ecNumber evidence="1">2.1.1.72</ecNumber>
    </recommendedName>
</protein>
<evidence type="ECO:0000259" key="7">
    <source>
        <dbReference type="Pfam" id="PF07669"/>
    </source>
</evidence>
<evidence type="ECO:0000256" key="3">
    <source>
        <dbReference type="ARBA" id="ARBA00022679"/>
    </source>
</evidence>
<evidence type="ECO:0000313" key="9">
    <source>
        <dbReference type="Proteomes" id="UP000626370"/>
    </source>
</evidence>